<proteinExistence type="inferred from homology"/>
<reference evidence="10 11" key="1">
    <citation type="submission" date="2015-08" db="EMBL/GenBank/DDBJ databases">
        <title>The complete genome sequence of Bacillus beveridgei MLTeJB.</title>
        <authorList>
            <person name="Hanson T.E."/>
            <person name="Mesa C."/>
            <person name="Basesman S.M."/>
            <person name="Oremland R.S."/>
        </authorList>
    </citation>
    <scope>NUCLEOTIDE SEQUENCE [LARGE SCALE GENOMIC DNA]</scope>
    <source>
        <strain evidence="10 11">MLTeJB</strain>
    </source>
</reference>
<dbReference type="AlphaFoldDB" id="A0A1D7QS11"/>
<keyword evidence="2 7" id="KW-0808">Transferase</keyword>
<dbReference type="FunFam" id="3.40.1190.20:FF:000001">
    <property type="entry name" value="Phosphofructokinase"/>
    <property type="match status" value="1"/>
</dbReference>
<feature type="domain" description="Carbohydrate kinase PfkB" evidence="9">
    <location>
        <begin position="8"/>
        <end position="287"/>
    </location>
</feature>
<dbReference type="STRING" id="632773.BBEV_0410"/>
<dbReference type="InterPro" id="IPR022463">
    <property type="entry name" value="1-PFruKinase"/>
</dbReference>
<dbReference type="Proteomes" id="UP000094463">
    <property type="component" value="Chromosome"/>
</dbReference>
<comment type="similarity">
    <text evidence="7">Belongs to the carbohydrate kinase PfkB family. LacC subfamily.</text>
</comment>
<evidence type="ECO:0000256" key="3">
    <source>
        <dbReference type="ARBA" id="ARBA00022741"/>
    </source>
</evidence>
<keyword evidence="3 7" id="KW-0547">Nucleotide-binding</keyword>
<dbReference type="GO" id="GO:0005829">
    <property type="term" value="C:cytosol"/>
    <property type="evidence" value="ECO:0007669"/>
    <property type="project" value="TreeGrafter"/>
</dbReference>
<dbReference type="PANTHER" id="PTHR46566">
    <property type="entry name" value="1-PHOSPHOFRUCTOKINASE-RELATED"/>
    <property type="match status" value="1"/>
</dbReference>
<evidence type="ECO:0000313" key="10">
    <source>
        <dbReference type="EMBL" id="AOM81804.1"/>
    </source>
</evidence>
<dbReference type="CDD" id="cd01164">
    <property type="entry name" value="FruK_PfkB_like"/>
    <property type="match status" value="1"/>
</dbReference>
<dbReference type="NCBIfam" id="TIGR03828">
    <property type="entry name" value="pfkB"/>
    <property type="match status" value="1"/>
</dbReference>
<evidence type="ECO:0000259" key="9">
    <source>
        <dbReference type="Pfam" id="PF00294"/>
    </source>
</evidence>
<evidence type="ECO:0000256" key="8">
    <source>
        <dbReference type="RuleBase" id="RU369061"/>
    </source>
</evidence>
<evidence type="ECO:0000256" key="6">
    <source>
        <dbReference type="ARBA" id="ARBA00047745"/>
    </source>
</evidence>
<dbReference type="Gene3D" id="3.40.1190.20">
    <property type="match status" value="1"/>
</dbReference>
<dbReference type="EC" id="2.7.1.144" evidence="7"/>
<gene>
    <name evidence="10" type="primary">fruK</name>
    <name evidence="10" type="ORF">BBEV_0410</name>
</gene>
<dbReference type="InterPro" id="IPR002173">
    <property type="entry name" value="Carboh/pur_kinase_PfkB_CS"/>
</dbReference>
<dbReference type="GO" id="GO:0005988">
    <property type="term" value="P:lactose metabolic process"/>
    <property type="evidence" value="ECO:0007669"/>
    <property type="project" value="UniProtKB-KW"/>
</dbReference>
<evidence type="ECO:0000256" key="1">
    <source>
        <dbReference type="ARBA" id="ARBA00005380"/>
    </source>
</evidence>
<dbReference type="InterPro" id="IPR011611">
    <property type="entry name" value="PfkB_dom"/>
</dbReference>
<evidence type="ECO:0000256" key="2">
    <source>
        <dbReference type="ARBA" id="ARBA00022679"/>
    </source>
</evidence>
<protein>
    <recommendedName>
        <fullName evidence="7">Tagatose-6-phosphate kinase</fullName>
        <ecNumber evidence="7">2.7.1.144</ecNumber>
    </recommendedName>
</protein>
<dbReference type="GO" id="GO:0005524">
    <property type="term" value="F:ATP binding"/>
    <property type="evidence" value="ECO:0007669"/>
    <property type="project" value="UniProtKB-UniRule"/>
</dbReference>
<dbReference type="KEGG" id="bbev:BBEV_0410"/>
<comment type="function">
    <text evidence="8">Catalyzes the ATP-dependent phosphorylation of fructose-l-phosphate to fructose-l,6-bisphosphate.</text>
</comment>
<dbReference type="NCBIfam" id="TIGR03168">
    <property type="entry name" value="1-PFK"/>
    <property type="match status" value="1"/>
</dbReference>
<sequence>MMIYTVTLNPSVDYYMDVPDFTEAETNRARETMFIPGGKGINVTKVLESLGSASLALGFNGGFTGQFIADTLSSENVRHDFVQVAGETRVNVKLKTDVETEINGTALAIAEEDMNKLIGKLNEMKKDDWLVLSGSVPESLPTTVYRTITETVAKKGIRVVLDTSGDPMKASLGPDVYLVKPNRRELEWLMDEEIRGREDAIRLGKNLQKQGPANVLISLGGDGAILVTAESVFTAEVPPGKLRQSVGAGDSMVAGFIHGSQESPDDPQTAFCYAVAAGSATAYADGLADSDRIHKIMSHVRIQEWKGDEMT</sequence>
<dbReference type="GO" id="GO:0008662">
    <property type="term" value="F:1-phosphofructokinase activity"/>
    <property type="evidence" value="ECO:0007669"/>
    <property type="project" value="UniProtKB-UniRule"/>
</dbReference>
<dbReference type="Pfam" id="PF00294">
    <property type="entry name" value="PfkB"/>
    <property type="match status" value="1"/>
</dbReference>
<dbReference type="PATRIC" id="fig|632773.3.peg.444"/>
<dbReference type="GO" id="GO:0044281">
    <property type="term" value="P:small molecule metabolic process"/>
    <property type="evidence" value="ECO:0007669"/>
    <property type="project" value="UniProtKB-ARBA"/>
</dbReference>
<organism evidence="10 11">
    <name type="scientific">Salisediminibacterium beveridgei</name>
    <dbReference type="NCBI Taxonomy" id="632773"/>
    <lineage>
        <taxon>Bacteria</taxon>
        <taxon>Bacillati</taxon>
        <taxon>Bacillota</taxon>
        <taxon>Bacilli</taxon>
        <taxon>Bacillales</taxon>
        <taxon>Bacillaceae</taxon>
        <taxon>Salisediminibacterium</taxon>
    </lineage>
</organism>
<dbReference type="PROSITE" id="PS00583">
    <property type="entry name" value="PFKB_KINASES_1"/>
    <property type="match status" value="1"/>
</dbReference>
<comment type="pathway">
    <text evidence="7">Carbohydrate metabolism; D-tagatose 6-phosphate degradation; D-glyceraldehyde 3-phosphate and glycerone phosphate from D-tagatose 6-phosphate: step 1/2.</text>
</comment>
<accession>A0A1D7QS11</accession>
<evidence type="ECO:0000256" key="5">
    <source>
        <dbReference type="ARBA" id="ARBA00022840"/>
    </source>
</evidence>
<keyword evidence="5 7" id="KW-0067">ATP-binding</keyword>
<keyword evidence="7" id="KW-0423">Lactose metabolism</keyword>
<dbReference type="GO" id="GO:2001059">
    <property type="term" value="P:D-tagatose 6-phosphate catabolic process"/>
    <property type="evidence" value="ECO:0007669"/>
    <property type="project" value="UniProtKB-UniPathway"/>
</dbReference>
<dbReference type="SUPFAM" id="SSF53613">
    <property type="entry name" value="Ribokinase-like"/>
    <property type="match status" value="1"/>
</dbReference>
<evidence type="ECO:0000256" key="7">
    <source>
        <dbReference type="PIRNR" id="PIRNR000535"/>
    </source>
</evidence>
<dbReference type="RefSeq" id="WP_084007175.1">
    <property type="nucleotide sequence ID" value="NZ_CP012502.1"/>
</dbReference>
<dbReference type="PANTHER" id="PTHR46566:SF1">
    <property type="entry name" value="1-PHOSPHOFRUCTOKINASE"/>
    <property type="match status" value="1"/>
</dbReference>
<comment type="catalytic activity">
    <reaction evidence="6 8">
        <text>beta-D-fructose 1-phosphate + ATP = beta-D-fructose 1,6-bisphosphate + ADP + H(+)</text>
        <dbReference type="Rhea" id="RHEA:14213"/>
        <dbReference type="ChEBI" id="CHEBI:15378"/>
        <dbReference type="ChEBI" id="CHEBI:30616"/>
        <dbReference type="ChEBI" id="CHEBI:32966"/>
        <dbReference type="ChEBI" id="CHEBI:138881"/>
        <dbReference type="ChEBI" id="CHEBI:456216"/>
        <dbReference type="EC" id="2.7.1.56"/>
    </reaction>
</comment>
<name>A0A1D7QS11_9BACI</name>
<dbReference type="GO" id="GO:0009024">
    <property type="term" value="F:tagatose-6-phosphate kinase activity"/>
    <property type="evidence" value="ECO:0007669"/>
    <property type="project" value="UniProtKB-EC"/>
</dbReference>
<dbReference type="PIRSF" id="PIRSF000535">
    <property type="entry name" value="1PFK/6PFK/LacC"/>
    <property type="match status" value="1"/>
</dbReference>
<comment type="similarity">
    <text evidence="1">Belongs to the carbohydrate kinase pfkB family.</text>
</comment>
<dbReference type="UniPathway" id="UPA00704">
    <property type="reaction ID" value="UER00715"/>
</dbReference>
<keyword evidence="4 8" id="KW-0418">Kinase</keyword>
<keyword evidence="11" id="KW-1185">Reference proteome</keyword>
<evidence type="ECO:0000313" key="11">
    <source>
        <dbReference type="Proteomes" id="UP000094463"/>
    </source>
</evidence>
<dbReference type="GO" id="GO:0016052">
    <property type="term" value="P:carbohydrate catabolic process"/>
    <property type="evidence" value="ECO:0007669"/>
    <property type="project" value="UniProtKB-ARBA"/>
</dbReference>
<dbReference type="InterPro" id="IPR017583">
    <property type="entry name" value="Tagatose/fructose_Pkinase"/>
</dbReference>
<dbReference type="EMBL" id="CP012502">
    <property type="protein sequence ID" value="AOM81804.1"/>
    <property type="molecule type" value="Genomic_DNA"/>
</dbReference>
<dbReference type="OrthoDB" id="9801219at2"/>
<evidence type="ECO:0000256" key="4">
    <source>
        <dbReference type="ARBA" id="ARBA00022777"/>
    </source>
</evidence>
<dbReference type="InterPro" id="IPR029056">
    <property type="entry name" value="Ribokinase-like"/>
</dbReference>
<comment type="catalytic activity">
    <reaction evidence="7">
        <text>D-tagatofuranose 6-phosphate + ATP = D-tagatofuranose 1,6-bisphosphate + ADP + H(+)</text>
        <dbReference type="Rhea" id="RHEA:12420"/>
        <dbReference type="ChEBI" id="CHEBI:15378"/>
        <dbReference type="ChEBI" id="CHEBI:30616"/>
        <dbReference type="ChEBI" id="CHEBI:58694"/>
        <dbReference type="ChEBI" id="CHEBI:58695"/>
        <dbReference type="ChEBI" id="CHEBI:456216"/>
        <dbReference type="EC" id="2.7.1.144"/>
    </reaction>
</comment>